<dbReference type="EMBL" id="JBHSMS010000054">
    <property type="protein sequence ID" value="MFC5512777.1"/>
    <property type="molecule type" value="Genomic_DNA"/>
</dbReference>
<reference evidence="2" key="1">
    <citation type="journal article" date="2019" name="Int. J. Syst. Evol. Microbiol.">
        <title>The Global Catalogue of Microorganisms (GCM) 10K type strain sequencing project: providing services to taxonomists for standard genome sequencing and annotation.</title>
        <authorList>
            <consortium name="The Broad Institute Genomics Platform"/>
            <consortium name="The Broad Institute Genome Sequencing Center for Infectious Disease"/>
            <person name="Wu L."/>
            <person name="Ma J."/>
        </authorList>
    </citation>
    <scope>NUCLEOTIDE SEQUENCE [LARGE SCALE GENOMIC DNA]</scope>
    <source>
        <strain evidence="2">CCUG 38813</strain>
    </source>
</reference>
<keyword evidence="2" id="KW-1185">Reference proteome</keyword>
<comment type="caution">
    <text evidence="1">The sequence shown here is derived from an EMBL/GenBank/DDBJ whole genome shotgun (WGS) entry which is preliminary data.</text>
</comment>
<evidence type="ECO:0000313" key="2">
    <source>
        <dbReference type="Proteomes" id="UP001596031"/>
    </source>
</evidence>
<dbReference type="RefSeq" id="WP_379723692.1">
    <property type="nucleotide sequence ID" value="NZ_JBHSMS010000054.1"/>
</dbReference>
<dbReference type="Proteomes" id="UP001596031">
    <property type="component" value="Unassembled WGS sequence"/>
</dbReference>
<evidence type="ECO:0000313" key="1">
    <source>
        <dbReference type="EMBL" id="MFC5512777.1"/>
    </source>
</evidence>
<gene>
    <name evidence="1" type="ORF">ACFPOU_16865</name>
</gene>
<proteinExistence type="predicted"/>
<protein>
    <submittedName>
        <fullName evidence="1">Uncharacterized protein</fullName>
    </submittedName>
</protein>
<name>A0ABW0PMR7_9BURK</name>
<sequence>MPGCAIREASDQTGWERELQSGLQLDLVKTDFQLRWITGLDILRQVNAFDAQPPVPRKSRSKR</sequence>
<organism evidence="1 2">
    <name type="scientific">Massilia jejuensis</name>
    <dbReference type="NCBI Taxonomy" id="648894"/>
    <lineage>
        <taxon>Bacteria</taxon>
        <taxon>Pseudomonadati</taxon>
        <taxon>Pseudomonadota</taxon>
        <taxon>Betaproteobacteria</taxon>
        <taxon>Burkholderiales</taxon>
        <taxon>Oxalobacteraceae</taxon>
        <taxon>Telluria group</taxon>
        <taxon>Massilia</taxon>
    </lineage>
</organism>
<accession>A0ABW0PMR7</accession>